<keyword evidence="2" id="KW-0645">Protease</keyword>
<sequence>MVKVVSDIRAYNKAVKKTVGQWKITYSLLVFLAIVSRFSPAFATLPAPLSLEEQRKFDYFFLDALRLKHKGEHTHAFNSLQYALKIDSTSSAALYEISQYYLYLKADDKALDALQRAVRYSPDNTEYKRTLADLFRDRGNNTKAITLYEELTKENPQNLEWHYYLSNLYMQQNQMDKAIQSLNGLENNMGVNEAVSLQKYQLYKSIKKRNEALKEIELLAQKFPQEAKYQILIGDFYLEANHPDKALIYYEKAAHINPDDPYYFIAMSNYYEAKGESESSAQEIEKALKNPSLDIEMKLGILGRYIEGLKTNPQDQNRANTLFETLMLQHSQDKELNGMYGQFLLSQGKIEEAKFQFQVVTEALPEDLTAWTKLLQIVVSEENTDEIIAVCEKALLYFPDVAEFYFYEGSAYYLKKEYPTALSIFQKGLEMTPPDDRGLLSTLSGQIGDLQHQLNNKQQAYEYYDKALQYNDKNIVVLNNYAYFLSLDKTDLDKAERMAATAVQLQPNSSTYIDTYAWVFFQKENYSLAKFYIESALAKTKQPSAELLEHYGDILYKTGNTDKAVAEWTKALLLLEEDEEDTTLINRKINDRTYYE</sequence>
<dbReference type="EMBL" id="SNRX01000017">
    <property type="protein sequence ID" value="KAA6301573.1"/>
    <property type="molecule type" value="Genomic_DNA"/>
</dbReference>
<dbReference type="AlphaFoldDB" id="A0A5M8NZI3"/>
<comment type="caution">
    <text evidence="2">The sequence shown here is derived from an EMBL/GenBank/DDBJ whole genome shotgun (WGS) entry which is preliminary data.</text>
</comment>
<dbReference type="Pfam" id="PF13432">
    <property type="entry name" value="TPR_16"/>
    <property type="match status" value="2"/>
</dbReference>
<dbReference type="GO" id="GO:0008233">
    <property type="term" value="F:peptidase activity"/>
    <property type="evidence" value="ECO:0007669"/>
    <property type="project" value="UniProtKB-KW"/>
</dbReference>
<dbReference type="Pfam" id="PF14559">
    <property type="entry name" value="TPR_19"/>
    <property type="match status" value="1"/>
</dbReference>
<organism evidence="2 3">
    <name type="scientific">Candidatus Ordinivivax streblomastigis</name>
    <dbReference type="NCBI Taxonomy" id="2540710"/>
    <lineage>
        <taxon>Bacteria</taxon>
        <taxon>Pseudomonadati</taxon>
        <taxon>Bacteroidota</taxon>
        <taxon>Bacteroidia</taxon>
        <taxon>Bacteroidales</taxon>
        <taxon>Candidatus Ordinivivax</taxon>
    </lineage>
</organism>
<dbReference type="GO" id="GO:0006508">
    <property type="term" value="P:proteolysis"/>
    <property type="evidence" value="ECO:0007669"/>
    <property type="project" value="UniProtKB-KW"/>
</dbReference>
<feature type="repeat" description="TPR" evidence="1">
    <location>
        <begin position="402"/>
        <end position="435"/>
    </location>
</feature>
<feature type="repeat" description="TPR" evidence="1">
    <location>
        <begin position="91"/>
        <end position="124"/>
    </location>
</feature>
<dbReference type="PROSITE" id="PS50005">
    <property type="entry name" value="TPR"/>
    <property type="match status" value="5"/>
</dbReference>
<dbReference type="EC" id="3.4.-.-" evidence="2"/>
<feature type="repeat" description="TPR" evidence="1">
    <location>
        <begin position="545"/>
        <end position="578"/>
    </location>
</feature>
<protein>
    <submittedName>
        <fullName evidence="2">Beta-barrel assembly-enhancing protease</fullName>
        <ecNumber evidence="2">3.4.-.-</ecNumber>
    </submittedName>
</protein>
<dbReference type="PANTHER" id="PTHR12558:SF13">
    <property type="entry name" value="CELL DIVISION CYCLE PROTEIN 27 HOMOLOG"/>
    <property type="match status" value="1"/>
</dbReference>
<dbReference type="Proteomes" id="UP000324575">
    <property type="component" value="Unassembled WGS sequence"/>
</dbReference>
<accession>A0A5M8NZI3</accession>
<dbReference type="SMART" id="SM00028">
    <property type="entry name" value="TPR"/>
    <property type="match status" value="7"/>
</dbReference>
<dbReference type="Pfam" id="PF13181">
    <property type="entry name" value="TPR_8"/>
    <property type="match status" value="2"/>
</dbReference>
<evidence type="ECO:0000313" key="3">
    <source>
        <dbReference type="Proteomes" id="UP000324575"/>
    </source>
</evidence>
<evidence type="ECO:0000256" key="1">
    <source>
        <dbReference type="PROSITE-ProRule" id="PRU00339"/>
    </source>
</evidence>
<name>A0A5M8NZI3_9BACT</name>
<dbReference type="InterPro" id="IPR019734">
    <property type="entry name" value="TPR_rpt"/>
</dbReference>
<dbReference type="InterPro" id="IPR011990">
    <property type="entry name" value="TPR-like_helical_dom_sf"/>
</dbReference>
<feature type="repeat" description="TPR" evidence="1">
    <location>
        <begin position="441"/>
        <end position="474"/>
    </location>
</feature>
<dbReference type="SUPFAM" id="SSF48452">
    <property type="entry name" value="TPR-like"/>
    <property type="match status" value="2"/>
</dbReference>
<proteinExistence type="predicted"/>
<evidence type="ECO:0000313" key="2">
    <source>
        <dbReference type="EMBL" id="KAA6301573.1"/>
    </source>
</evidence>
<reference evidence="2 3" key="1">
    <citation type="submission" date="2019-03" db="EMBL/GenBank/DDBJ databases">
        <title>Single cell metagenomics reveals metabolic interactions within the superorganism composed of flagellate Streblomastix strix and complex community of Bacteroidetes bacteria on its surface.</title>
        <authorList>
            <person name="Treitli S.C."/>
            <person name="Kolisko M."/>
            <person name="Husnik F."/>
            <person name="Keeling P."/>
            <person name="Hampl V."/>
        </authorList>
    </citation>
    <scope>NUCLEOTIDE SEQUENCE [LARGE SCALE GENOMIC DNA]</scope>
    <source>
        <strain evidence="2">St1</strain>
    </source>
</reference>
<keyword evidence="2" id="KW-0378">Hydrolase</keyword>
<dbReference type="PANTHER" id="PTHR12558">
    <property type="entry name" value="CELL DIVISION CYCLE 16,23,27"/>
    <property type="match status" value="1"/>
</dbReference>
<keyword evidence="1" id="KW-0802">TPR repeat</keyword>
<gene>
    <name evidence="2" type="ORF">EZS26_002317</name>
</gene>
<dbReference type="Gene3D" id="1.25.40.10">
    <property type="entry name" value="Tetratricopeptide repeat domain"/>
    <property type="match status" value="4"/>
</dbReference>
<feature type="repeat" description="TPR" evidence="1">
    <location>
        <begin position="227"/>
        <end position="260"/>
    </location>
</feature>